<dbReference type="KEGG" id="swp:swp_4532"/>
<dbReference type="Proteomes" id="UP000000753">
    <property type="component" value="Chromosome"/>
</dbReference>
<reference evidence="1 2" key="1">
    <citation type="journal article" date="2008" name="PLoS ONE">
        <title>Environmental adaptation: genomic analysis of the piezotolerant and psychrotolerant deep-sea iron reducing bacterium Shewanella piezotolerans WP3.</title>
        <authorList>
            <person name="Wang F."/>
            <person name="Wang J."/>
            <person name="Jian H."/>
            <person name="Zhang B."/>
            <person name="Li S."/>
            <person name="Wang F."/>
            <person name="Zeng X."/>
            <person name="Gao L."/>
            <person name="Bartlett D.H."/>
            <person name="Yu J."/>
            <person name="Hu S."/>
            <person name="Xiao X."/>
        </authorList>
    </citation>
    <scope>NUCLEOTIDE SEQUENCE [LARGE SCALE GENOMIC DNA]</scope>
    <source>
        <strain evidence="2">WP3 / JCM 13877</strain>
    </source>
</reference>
<dbReference type="HOGENOM" id="CLU_2013696_0_0_6"/>
<name>B8CUI3_SHEPW</name>
<gene>
    <name evidence="1" type="ordered locus">swp_4532</name>
</gene>
<keyword evidence="2" id="KW-1185">Reference proteome</keyword>
<organism evidence="1 2">
    <name type="scientific">Shewanella piezotolerans (strain WP3 / JCM 13877)</name>
    <dbReference type="NCBI Taxonomy" id="225849"/>
    <lineage>
        <taxon>Bacteria</taxon>
        <taxon>Pseudomonadati</taxon>
        <taxon>Pseudomonadota</taxon>
        <taxon>Gammaproteobacteria</taxon>
        <taxon>Alteromonadales</taxon>
        <taxon>Shewanellaceae</taxon>
        <taxon>Shewanella</taxon>
    </lineage>
</organism>
<proteinExistence type="predicted"/>
<dbReference type="OrthoDB" id="9977504at2"/>
<dbReference type="STRING" id="225849.swp_4532"/>
<accession>B8CUI3</accession>
<protein>
    <submittedName>
        <fullName evidence="1">Uncharacterized protein</fullName>
    </submittedName>
</protein>
<dbReference type="AlphaFoldDB" id="B8CUI3"/>
<evidence type="ECO:0000313" key="1">
    <source>
        <dbReference type="EMBL" id="ACJ31175.1"/>
    </source>
</evidence>
<dbReference type="eggNOG" id="ENOG5031F8S">
    <property type="taxonomic scope" value="Bacteria"/>
</dbReference>
<dbReference type="RefSeq" id="WP_020914505.1">
    <property type="nucleotide sequence ID" value="NC_011566.1"/>
</dbReference>
<evidence type="ECO:0000313" key="2">
    <source>
        <dbReference type="Proteomes" id="UP000000753"/>
    </source>
</evidence>
<dbReference type="EMBL" id="CP000472">
    <property type="protein sequence ID" value="ACJ31175.1"/>
    <property type="molecule type" value="Genomic_DNA"/>
</dbReference>
<sequence>MAKLGSYNKRFNLKQPVLLPELPLLKKRKSKLANFLSVAAPAAMLSFILINDANAAPVCGTADFECKAAYAAEVERKLDERLALYNKQQQLQLEKEQVQREHMKQAHNLCFEDPLTPKDERDCKR</sequence>